<dbReference type="Gene3D" id="1.10.1200.10">
    <property type="entry name" value="ACP-like"/>
    <property type="match status" value="1"/>
</dbReference>
<evidence type="ECO:0000256" key="1">
    <source>
        <dbReference type="ARBA" id="ARBA00022450"/>
    </source>
</evidence>
<dbReference type="SUPFAM" id="SSF52777">
    <property type="entry name" value="CoA-dependent acyltransferases"/>
    <property type="match status" value="1"/>
</dbReference>
<evidence type="ECO:0000259" key="4">
    <source>
        <dbReference type="PROSITE" id="PS50075"/>
    </source>
</evidence>
<dbReference type="InterPro" id="IPR023213">
    <property type="entry name" value="CAT-like_dom_sf"/>
</dbReference>
<dbReference type="Proteomes" id="UP001211065">
    <property type="component" value="Unassembled WGS sequence"/>
</dbReference>
<dbReference type="Gene3D" id="3.40.50.12780">
    <property type="entry name" value="N-terminal domain of ligase-like"/>
    <property type="match status" value="1"/>
</dbReference>
<dbReference type="InterPro" id="IPR009081">
    <property type="entry name" value="PP-bd_ACP"/>
</dbReference>
<dbReference type="GO" id="GO:0016874">
    <property type="term" value="F:ligase activity"/>
    <property type="evidence" value="ECO:0007669"/>
    <property type="project" value="UniProtKB-KW"/>
</dbReference>
<dbReference type="InterPro" id="IPR045851">
    <property type="entry name" value="AMP-bd_C_sf"/>
</dbReference>
<dbReference type="Gene3D" id="3.30.559.10">
    <property type="entry name" value="Chloramphenicol acetyltransferase-like domain"/>
    <property type="match status" value="1"/>
</dbReference>
<dbReference type="GO" id="GO:0044550">
    <property type="term" value="P:secondary metabolite biosynthetic process"/>
    <property type="evidence" value="ECO:0007669"/>
    <property type="project" value="TreeGrafter"/>
</dbReference>
<dbReference type="PANTHER" id="PTHR45527">
    <property type="entry name" value="NONRIBOSOMAL PEPTIDE SYNTHETASE"/>
    <property type="match status" value="1"/>
</dbReference>
<dbReference type="PANTHER" id="PTHR45527:SF1">
    <property type="entry name" value="FATTY ACID SYNTHASE"/>
    <property type="match status" value="1"/>
</dbReference>
<dbReference type="GO" id="GO:0043041">
    <property type="term" value="P:amino acid activation for nonribosomal peptide biosynthetic process"/>
    <property type="evidence" value="ECO:0007669"/>
    <property type="project" value="TreeGrafter"/>
</dbReference>
<dbReference type="InterPro" id="IPR000873">
    <property type="entry name" value="AMP-dep_synth/lig_dom"/>
</dbReference>
<dbReference type="Pfam" id="PF13193">
    <property type="entry name" value="AMP-binding_C"/>
    <property type="match status" value="1"/>
</dbReference>
<dbReference type="PROSITE" id="PS00455">
    <property type="entry name" value="AMP_BINDING"/>
    <property type="match status" value="1"/>
</dbReference>
<proteinExistence type="predicted"/>
<dbReference type="InterPro" id="IPR025110">
    <property type="entry name" value="AMP-bd_C"/>
</dbReference>
<dbReference type="SUPFAM" id="SSF47336">
    <property type="entry name" value="ACP-like"/>
    <property type="match status" value="1"/>
</dbReference>
<feature type="non-terminal residue" evidence="5">
    <location>
        <position position="712"/>
    </location>
</feature>
<dbReference type="NCBIfam" id="TIGR01733">
    <property type="entry name" value="AA-adenyl-dom"/>
    <property type="match status" value="1"/>
</dbReference>
<dbReference type="Gene3D" id="3.30.300.30">
    <property type="match status" value="1"/>
</dbReference>
<dbReference type="FunFam" id="1.10.1200.10:FF:000005">
    <property type="entry name" value="Nonribosomal peptide synthetase 1"/>
    <property type="match status" value="1"/>
</dbReference>
<evidence type="ECO:0000256" key="3">
    <source>
        <dbReference type="ARBA" id="ARBA00022598"/>
    </source>
</evidence>
<organism evidence="5 6">
    <name type="scientific">Clydaea vesicula</name>
    <dbReference type="NCBI Taxonomy" id="447962"/>
    <lineage>
        <taxon>Eukaryota</taxon>
        <taxon>Fungi</taxon>
        <taxon>Fungi incertae sedis</taxon>
        <taxon>Chytridiomycota</taxon>
        <taxon>Chytridiomycota incertae sedis</taxon>
        <taxon>Chytridiomycetes</taxon>
        <taxon>Lobulomycetales</taxon>
        <taxon>Lobulomycetaceae</taxon>
        <taxon>Clydaea</taxon>
    </lineage>
</organism>
<keyword evidence="2" id="KW-0597">Phosphoprotein</keyword>
<dbReference type="Pfam" id="PF00668">
    <property type="entry name" value="Condensation"/>
    <property type="match status" value="1"/>
</dbReference>
<feature type="domain" description="Carrier" evidence="4">
    <location>
        <begin position="470"/>
        <end position="549"/>
    </location>
</feature>
<keyword evidence="6" id="KW-1185">Reference proteome</keyword>
<dbReference type="InterPro" id="IPR036736">
    <property type="entry name" value="ACP-like_sf"/>
</dbReference>
<reference evidence="5" key="1">
    <citation type="submission" date="2020-05" db="EMBL/GenBank/DDBJ databases">
        <title>Phylogenomic resolution of chytrid fungi.</title>
        <authorList>
            <person name="Stajich J.E."/>
            <person name="Amses K."/>
            <person name="Simmons R."/>
            <person name="Seto K."/>
            <person name="Myers J."/>
            <person name="Bonds A."/>
            <person name="Quandt C.A."/>
            <person name="Barry K."/>
            <person name="Liu P."/>
            <person name="Grigoriev I."/>
            <person name="Longcore J.E."/>
            <person name="James T.Y."/>
        </authorList>
    </citation>
    <scope>NUCLEOTIDE SEQUENCE</scope>
    <source>
        <strain evidence="5">JEL0476</strain>
    </source>
</reference>
<dbReference type="GO" id="GO:0005737">
    <property type="term" value="C:cytoplasm"/>
    <property type="evidence" value="ECO:0007669"/>
    <property type="project" value="TreeGrafter"/>
</dbReference>
<dbReference type="EMBL" id="JADGJW010001654">
    <property type="protein sequence ID" value="KAJ3201890.1"/>
    <property type="molecule type" value="Genomic_DNA"/>
</dbReference>
<dbReference type="InterPro" id="IPR042099">
    <property type="entry name" value="ANL_N_sf"/>
</dbReference>
<evidence type="ECO:0000313" key="6">
    <source>
        <dbReference type="Proteomes" id="UP001211065"/>
    </source>
</evidence>
<keyword evidence="3" id="KW-0436">Ligase</keyword>
<dbReference type="GO" id="GO:0031177">
    <property type="term" value="F:phosphopantetheine binding"/>
    <property type="evidence" value="ECO:0007669"/>
    <property type="project" value="TreeGrafter"/>
</dbReference>
<protein>
    <recommendedName>
        <fullName evidence="4">Carrier domain-containing protein</fullName>
    </recommendedName>
</protein>
<dbReference type="Pfam" id="PF00550">
    <property type="entry name" value="PP-binding"/>
    <property type="match status" value="1"/>
</dbReference>
<dbReference type="InterPro" id="IPR020845">
    <property type="entry name" value="AMP-binding_CS"/>
</dbReference>
<evidence type="ECO:0000256" key="2">
    <source>
        <dbReference type="ARBA" id="ARBA00022553"/>
    </source>
</evidence>
<dbReference type="PROSITE" id="PS50075">
    <property type="entry name" value="CARRIER"/>
    <property type="match status" value="1"/>
</dbReference>
<dbReference type="SUPFAM" id="SSF56801">
    <property type="entry name" value="Acetyl-CoA synthetase-like"/>
    <property type="match status" value="1"/>
</dbReference>
<dbReference type="InterPro" id="IPR001242">
    <property type="entry name" value="Condensation_dom"/>
</dbReference>
<name>A0AAD5TTL5_9FUNG</name>
<accession>A0AAD5TTL5</accession>
<dbReference type="InterPro" id="IPR010071">
    <property type="entry name" value="AA_adenyl_dom"/>
</dbReference>
<gene>
    <name evidence="5" type="ORF">HK099_002064</name>
</gene>
<feature type="non-terminal residue" evidence="5">
    <location>
        <position position="1"/>
    </location>
</feature>
<dbReference type="FunFam" id="3.40.50.980:FF:000001">
    <property type="entry name" value="Non-ribosomal peptide synthetase"/>
    <property type="match status" value="1"/>
</dbReference>
<dbReference type="AlphaFoldDB" id="A0AAD5TTL5"/>
<dbReference type="Pfam" id="PF00501">
    <property type="entry name" value="AMP-binding"/>
    <property type="match status" value="1"/>
</dbReference>
<keyword evidence="1" id="KW-0596">Phosphopantetheine</keyword>
<sequence length="712" mass="79072">LAITDPELVAVEHQGSSITYRELNEKSNKIAYKLASKGVNIGDYIGILTNRSIEMIIGIFGVLKAGAAYMIMDAKLPKSRMEYMLDVSKCKIVLVHPSVESEFSEYSHKIDLLSMSTFDFQDSIKKNEIVQKPTGNDPAYIVFTSGSTGKPKGVLISHGSLCNTILPQPNLVHVKKGERCGQFLNIAFDASIAEIFCTLSVGGTLVLCPENILEMPNNLESLVITPTGLSLLKPNDFPYLKNVVVGGEAITSSLAKTWSHLNLWMSYGPSECTICCAEGKLEDINKVTAGKPTPNTFHYIVDKNMNLVPRGIAGELVIGGKGVGMGYVNRPDLTAERFIANHFANDGSKMYRTGDICRWTEEGEIKILGRDDEMVKVKGYRIELSEVSGVVSNFAKVENCVVQVKDGNLIAYVTPKDIKIELLREFVSNSLAHYMCPVAYVTLEQFPTTANGKIDKAKLLTLETSSFHEEPATETEKQLAQIWSDLLKVEISKIGRQTSFFEIGGDSISAIQLVSKCKDVGLHISTTQVFNKATLSQISSLKSCIVLQLPELQIRNSVIEEIKNNWCPSFSFDDGYDLFPATPLQSGMIAKTLQESNEYLNQFLWEIKGKIELSLLEEAFRKVLIAFPTLRTRFFPISDGIYQVIQPFEKLQENGVHCGNNLENFLAADFNRGFILEDELLIRLGLITQEEQNTTHLVLTIHHVLYDGWSFG</sequence>
<evidence type="ECO:0000313" key="5">
    <source>
        <dbReference type="EMBL" id="KAJ3201890.1"/>
    </source>
</evidence>
<comment type="caution">
    <text evidence="5">The sequence shown here is derived from an EMBL/GenBank/DDBJ whole genome shotgun (WGS) entry which is preliminary data.</text>
</comment>